<sequence length="90" mass="9420">KQCVAVACALIRNPCILLLGEANSALDSESEKLVQEALDKARNGRTTIVIANLLSTIKDADLILVVKDGTLVESGRHSELTALGGAYSGL</sequence>
<dbReference type="InterPro" id="IPR039421">
    <property type="entry name" value="Type_1_exporter"/>
</dbReference>
<reference evidence="1 2" key="1">
    <citation type="submission" date="2016-05" db="EMBL/GenBank/DDBJ databases">
        <title>Genome sequencing reveals origins of a unique bacterial endosymbiosis in the earliest lineages of terrestrial Fungi.</title>
        <authorList>
            <consortium name="DOE Joint Genome Institute"/>
            <person name="Uehling J."/>
            <person name="Gryganskyi A."/>
            <person name="Hameed K."/>
            <person name="Tschaplinski T."/>
            <person name="Misztal P."/>
            <person name="Wu S."/>
            <person name="Desiro A."/>
            <person name="Vande Pol N."/>
            <person name="Du Z.-Y."/>
            <person name="Zienkiewicz A."/>
            <person name="Zienkiewicz K."/>
            <person name="Morin E."/>
            <person name="Tisserant E."/>
            <person name="Splivallo R."/>
            <person name="Hainaut M."/>
            <person name="Henrissat B."/>
            <person name="Ohm R."/>
            <person name="Kuo A."/>
            <person name="Yan J."/>
            <person name="Lipzen A."/>
            <person name="Nolan M."/>
            <person name="Labutti K."/>
            <person name="Barry K."/>
            <person name="Goldstein A."/>
            <person name="Labbe J."/>
            <person name="Schadt C."/>
            <person name="Tuskan G."/>
            <person name="Grigoriev I."/>
            <person name="Martin F."/>
            <person name="Vilgalys R."/>
            <person name="Bonito G."/>
        </authorList>
    </citation>
    <scope>NUCLEOTIDE SEQUENCE [LARGE SCALE GENOMIC DNA]</scope>
    <source>
        <strain evidence="1 2">AG-77</strain>
    </source>
</reference>
<keyword evidence="1" id="KW-0378">Hydrolase</keyword>
<feature type="non-terminal residue" evidence="1">
    <location>
        <position position="1"/>
    </location>
</feature>
<name>A0A197JIP3_9FUNG</name>
<dbReference type="PANTHER" id="PTHR24222">
    <property type="entry name" value="ABC TRANSPORTER B FAMILY"/>
    <property type="match status" value="1"/>
</dbReference>
<gene>
    <name evidence="1" type="ORF">K457DRAFT_41899</name>
</gene>
<dbReference type="OrthoDB" id="6500128at2759"/>
<dbReference type="Gene3D" id="3.40.50.300">
    <property type="entry name" value="P-loop containing nucleotide triphosphate hydrolases"/>
    <property type="match status" value="1"/>
</dbReference>
<dbReference type="EMBL" id="KV442084">
    <property type="protein sequence ID" value="OAQ25015.1"/>
    <property type="molecule type" value="Genomic_DNA"/>
</dbReference>
<dbReference type="AlphaFoldDB" id="A0A197JIP3"/>
<organism evidence="1 2">
    <name type="scientific">Linnemannia elongata AG-77</name>
    <dbReference type="NCBI Taxonomy" id="1314771"/>
    <lineage>
        <taxon>Eukaryota</taxon>
        <taxon>Fungi</taxon>
        <taxon>Fungi incertae sedis</taxon>
        <taxon>Mucoromycota</taxon>
        <taxon>Mortierellomycotina</taxon>
        <taxon>Mortierellomycetes</taxon>
        <taxon>Mortierellales</taxon>
        <taxon>Mortierellaceae</taxon>
        <taxon>Linnemannia</taxon>
    </lineage>
</organism>
<evidence type="ECO:0000313" key="1">
    <source>
        <dbReference type="EMBL" id="OAQ25015.1"/>
    </source>
</evidence>
<dbReference type="GO" id="GO:0005886">
    <property type="term" value="C:plasma membrane"/>
    <property type="evidence" value="ECO:0007669"/>
    <property type="project" value="TreeGrafter"/>
</dbReference>
<protein>
    <submittedName>
        <fullName evidence="1">p-loop containing nucleoside triphosphate hydrolase protein</fullName>
    </submittedName>
</protein>
<dbReference type="GO" id="GO:0042626">
    <property type="term" value="F:ATPase-coupled transmembrane transporter activity"/>
    <property type="evidence" value="ECO:0007669"/>
    <property type="project" value="TreeGrafter"/>
</dbReference>
<dbReference type="GO" id="GO:0016787">
    <property type="term" value="F:hydrolase activity"/>
    <property type="evidence" value="ECO:0007669"/>
    <property type="project" value="UniProtKB-KW"/>
</dbReference>
<dbReference type="STRING" id="1314771.A0A197JIP3"/>
<feature type="non-terminal residue" evidence="1">
    <location>
        <position position="90"/>
    </location>
</feature>
<dbReference type="PANTHER" id="PTHR24222:SF48">
    <property type="entry name" value="ABC TRANSPORTER B FAMILY MEMBER 15"/>
    <property type="match status" value="1"/>
</dbReference>
<proteinExistence type="predicted"/>
<keyword evidence="2" id="KW-1185">Reference proteome</keyword>
<dbReference type="SUPFAM" id="SSF52540">
    <property type="entry name" value="P-loop containing nucleoside triphosphate hydrolases"/>
    <property type="match status" value="1"/>
</dbReference>
<evidence type="ECO:0000313" key="2">
    <source>
        <dbReference type="Proteomes" id="UP000078512"/>
    </source>
</evidence>
<accession>A0A197JIP3</accession>
<dbReference type="InterPro" id="IPR027417">
    <property type="entry name" value="P-loop_NTPase"/>
</dbReference>
<dbReference type="Proteomes" id="UP000078512">
    <property type="component" value="Unassembled WGS sequence"/>
</dbReference>